<protein>
    <submittedName>
        <fullName evidence="2">Uncharacterized protein</fullName>
    </submittedName>
</protein>
<sequence>MAPTICVSEVPMVGTAVRTYVRRRQRTKSDAKRPIFALEEILRNGTIAERFLLPDENCPRRSEGTNMVTNYSMAKVRSREHATNVNKSYRQLVEERRDLLSIVIRTIHLVRRNHLLQKRLDALRAETQQYLSSLSSNPEDQSDMPRIAAHPEESSSAEEDTSNLTSPLDADATRCSFRDSPCRDRKCPDGESSSGLKIRLQAEVDSSSPGR</sequence>
<feature type="compositionally biased region" description="Basic and acidic residues" evidence="1">
    <location>
        <begin position="176"/>
        <end position="189"/>
    </location>
</feature>
<accession>A0AAW2FST6</accession>
<dbReference type="AlphaFoldDB" id="A0AAW2FST6"/>
<name>A0AAW2FST6_9HYME</name>
<dbReference type="EMBL" id="JADYXP020000008">
    <property type="protein sequence ID" value="KAL0118858.1"/>
    <property type="molecule type" value="Genomic_DNA"/>
</dbReference>
<proteinExistence type="predicted"/>
<reference evidence="2 3" key="1">
    <citation type="submission" date="2023-03" db="EMBL/GenBank/DDBJ databases">
        <title>High recombination rates correlate with genetic variation in Cardiocondyla obscurior ants.</title>
        <authorList>
            <person name="Errbii M."/>
        </authorList>
    </citation>
    <scope>NUCLEOTIDE SEQUENCE [LARGE SCALE GENOMIC DNA]</scope>
    <source>
        <strain evidence="2">Alpha-2009</strain>
        <tissue evidence="2">Whole body</tissue>
    </source>
</reference>
<comment type="caution">
    <text evidence="2">The sequence shown here is derived from an EMBL/GenBank/DDBJ whole genome shotgun (WGS) entry which is preliminary data.</text>
</comment>
<dbReference type="Proteomes" id="UP001430953">
    <property type="component" value="Unassembled WGS sequence"/>
</dbReference>
<evidence type="ECO:0000256" key="1">
    <source>
        <dbReference type="SAM" id="MobiDB-lite"/>
    </source>
</evidence>
<evidence type="ECO:0000313" key="3">
    <source>
        <dbReference type="Proteomes" id="UP001430953"/>
    </source>
</evidence>
<organism evidence="2 3">
    <name type="scientific">Cardiocondyla obscurior</name>
    <dbReference type="NCBI Taxonomy" id="286306"/>
    <lineage>
        <taxon>Eukaryota</taxon>
        <taxon>Metazoa</taxon>
        <taxon>Ecdysozoa</taxon>
        <taxon>Arthropoda</taxon>
        <taxon>Hexapoda</taxon>
        <taxon>Insecta</taxon>
        <taxon>Pterygota</taxon>
        <taxon>Neoptera</taxon>
        <taxon>Endopterygota</taxon>
        <taxon>Hymenoptera</taxon>
        <taxon>Apocrita</taxon>
        <taxon>Aculeata</taxon>
        <taxon>Formicoidea</taxon>
        <taxon>Formicidae</taxon>
        <taxon>Myrmicinae</taxon>
        <taxon>Cardiocondyla</taxon>
    </lineage>
</organism>
<gene>
    <name evidence="2" type="ORF">PUN28_009471</name>
</gene>
<keyword evidence="3" id="KW-1185">Reference proteome</keyword>
<evidence type="ECO:0000313" key="2">
    <source>
        <dbReference type="EMBL" id="KAL0118858.1"/>
    </source>
</evidence>
<feature type="region of interest" description="Disordered" evidence="1">
    <location>
        <begin position="131"/>
        <end position="211"/>
    </location>
</feature>